<gene>
    <name evidence="6" type="ORF">GCM10007981_17670</name>
</gene>
<dbReference type="SUPFAM" id="SSF52374">
    <property type="entry name" value="Nucleotidylyl transferase"/>
    <property type="match status" value="1"/>
</dbReference>
<dbReference type="NCBIfam" id="TIGR00125">
    <property type="entry name" value="cyt_tran_rel"/>
    <property type="match status" value="1"/>
</dbReference>
<reference evidence="6" key="1">
    <citation type="journal article" date="2014" name="Int. J. Syst. Evol. Microbiol.">
        <title>Complete genome sequence of Corynebacterium casei LMG S-19264T (=DSM 44701T), isolated from a smear-ripened cheese.</title>
        <authorList>
            <consortium name="US DOE Joint Genome Institute (JGI-PGF)"/>
            <person name="Walter F."/>
            <person name="Albersmeier A."/>
            <person name="Kalinowski J."/>
            <person name="Ruckert C."/>
        </authorList>
    </citation>
    <scope>NUCLEOTIDE SEQUENCE</scope>
    <source>
        <strain evidence="6">JCM 10088</strain>
    </source>
</reference>
<dbReference type="EC" id="2.7.7.1" evidence="4"/>
<evidence type="ECO:0000259" key="5">
    <source>
        <dbReference type="Pfam" id="PF01467"/>
    </source>
</evidence>
<dbReference type="UniPathway" id="UPA00253">
    <property type="reaction ID" value="UER00600"/>
</dbReference>
<keyword evidence="4" id="KW-0963">Cytoplasm</keyword>
<comment type="catalytic activity">
    <reaction evidence="4">
        <text>beta-nicotinamide D-ribonucleotide + ATP + H(+) = diphosphate + NAD(+)</text>
        <dbReference type="Rhea" id="RHEA:21360"/>
        <dbReference type="ChEBI" id="CHEBI:14649"/>
        <dbReference type="ChEBI" id="CHEBI:15378"/>
        <dbReference type="ChEBI" id="CHEBI:30616"/>
        <dbReference type="ChEBI" id="CHEBI:33019"/>
        <dbReference type="ChEBI" id="CHEBI:57540"/>
        <dbReference type="EC" id="2.7.7.1"/>
    </reaction>
</comment>
<comment type="similarity">
    <text evidence="1 4">Belongs to the archaeal NMN adenylyltransferase family.</text>
</comment>
<keyword evidence="2 4" id="KW-0808">Transferase</keyword>
<keyword evidence="4" id="KW-0520">NAD</keyword>
<evidence type="ECO:0000313" key="6">
    <source>
        <dbReference type="EMBL" id="GGP22272.1"/>
    </source>
</evidence>
<dbReference type="EMBL" id="BMNL01000004">
    <property type="protein sequence ID" value="GGP22272.1"/>
    <property type="molecule type" value="Genomic_DNA"/>
</dbReference>
<comment type="caution">
    <text evidence="6">The sequence shown here is derived from an EMBL/GenBank/DDBJ whole genome shotgun (WGS) entry which is preliminary data.</text>
</comment>
<dbReference type="OrthoDB" id="264480at2157"/>
<dbReference type="GO" id="GO:0005524">
    <property type="term" value="F:ATP binding"/>
    <property type="evidence" value="ECO:0007669"/>
    <property type="project" value="UniProtKB-KW"/>
</dbReference>
<protein>
    <recommendedName>
        <fullName evidence="4">Nicotinamide-nucleotide adenylyltransferase</fullName>
        <ecNumber evidence="4">2.7.7.1</ecNumber>
    </recommendedName>
    <alternativeName>
        <fullName evidence="4">NAD(+) diphosphorylase</fullName>
    </alternativeName>
    <alternativeName>
        <fullName evidence="4">NAD(+) pyrophosphorylase</fullName>
    </alternativeName>
    <alternativeName>
        <fullName evidence="4">NMN adenylyltransferase</fullName>
    </alternativeName>
</protein>
<dbReference type="AlphaFoldDB" id="A0A830GYF8"/>
<dbReference type="InterPro" id="IPR004821">
    <property type="entry name" value="Cyt_trans-like"/>
</dbReference>
<dbReference type="HAMAP" id="MF_00243">
    <property type="entry name" value="NMN_adenylyltr"/>
    <property type="match status" value="1"/>
</dbReference>
<dbReference type="GO" id="GO:0005737">
    <property type="term" value="C:cytoplasm"/>
    <property type="evidence" value="ECO:0007669"/>
    <property type="project" value="UniProtKB-SubCell"/>
</dbReference>
<dbReference type="NCBIfam" id="NF002243">
    <property type="entry name" value="PRK01153.1"/>
    <property type="match status" value="1"/>
</dbReference>
<keyword evidence="3 4" id="KW-0548">Nucleotidyltransferase</keyword>
<evidence type="ECO:0000256" key="3">
    <source>
        <dbReference type="ARBA" id="ARBA00022695"/>
    </source>
</evidence>
<accession>A0A830GYF8</accession>
<feature type="domain" description="Cytidyltransferase-like" evidence="5">
    <location>
        <begin position="4"/>
        <end position="64"/>
    </location>
</feature>
<dbReference type="Gene3D" id="3.40.50.620">
    <property type="entry name" value="HUPs"/>
    <property type="match status" value="1"/>
</dbReference>
<dbReference type="PANTHER" id="PTHR21342:SF0">
    <property type="entry name" value="BIFUNCTIONAL NMN ADENYLYLTRANSFERASE_NUDIX HYDROLASE"/>
    <property type="match status" value="1"/>
</dbReference>
<dbReference type="GO" id="GO:0009435">
    <property type="term" value="P:NAD+ biosynthetic process"/>
    <property type="evidence" value="ECO:0007669"/>
    <property type="project" value="UniProtKB-UniRule"/>
</dbReference>
<dbReference type="Pfam" id="PF01467">
    <property type="entry name" value="CTP_transf_like"/>
    <property type="match status" value="1"/>
</dbReference>
<keyword evidence="4" id="KW-0662">Pyridine nucleotide biosynthesis</keyword>
<dbReference type="GO" id="GO:0000309">
    <property type="term" value="F:nicotinamide-nucleotide adenylyltransferase activity"/>
    <property type="evidence" value="ECO:0007669"/>
    <property type="project" value="UniProtKB-UniRule"/>
</dbReference>
<dbReference type="Proteomes" id="UP000610960">
    <property type="component" value="Unassembled WGS sequence"/>
</dbReference>
<evidence type="ECO:0000256" key="2">
    <source>
        <dbReference type="ARBA" id="ARBA00022679"/>
    </source>
</evidence>
<organism evidence="6 7">
    <name type="scientific">Thermocladium modestius</name>
    <dbReference type="NCBI Taxonomy" id="62609"/>
    <lineage>
        <taxon>Archaea</taxon>
        <taxon>Thermoproteota</taxon>
        <taxon>Thermoprotei</taxon>
        <taxon>Thermoproteales</taxon>
        <taxon>Thermoproteaceae</taxon>
        <taxon>Thermocladium</taxon>
    </lineage>
</organism>
<comment type="pathway">
    <text evidence="4">Cofactor biosynthesis; NAD(+) biosynthesis; NAD(+) from nicotinamide D-ribonucleotide: step 1/1.</text>
</comment>
<comment type="subcellular location">
    <subcellularLocation>
        <location evidence="4">Cytoplasm</location>
    </subcellularLocation>
</comment>
<dbReference type="InterPro" id="IPR006418">
    <property type="entry name" value="NMN_Atrans_arc"/>
</dbReference>
<keyword evidence="4" id="KW-0547">Nucleotide-binding</keyword>
<name>A0A830GYF8_9CREN</name>
<evidence type="ECO:0000256" key="1">
    <source>
        <dbReference type="ARBA" id="ARBA00010124"/>
    </source>
</evidence>
<keyword evidence="7" id="KW-1185">Reference proteome</keyword>
<reference evidence="6" key="2">
    <citation type="submission" date="2020-09" db="EMBL/GenBank/DDBJ databases">
        <authorList>
            <person name="Sun Q."/>
            <person name="Ohkuma M."/>
        </authorList>
    </citation>
    <scope>NUCLEOTIDE SEQUENCE</scope>
    <source>
        <strain evidence="6">JCM 10088</strain>
    </source>
</reference>
<dbReference type="InterPro" id="IPR014729">
    <property type="entry name" value="Rossmann-like_a/b/a_fold"/>
</dbReference>
<sequence length="170" mass="19499">MRALFIGRFQPLHNGHVQAIQWLMDKGYKVIIGIGSANSSFTYRNPFTVGERMEMMEAAIGQATTCSIPDTGGQSLLWYPLVRQYCPAFDEVYSNDDYTRLAMEQWNINTRQTPLFNRSELSGSRIRYMMASGDRSWTRLVPEGAVKVIEKIKGEERVRRLAIIENILNE</sequence>
<dbReference type="PANTHER" id="PTHR21342">
    <property type="entry name" value="PHOSPHOPANTETHEINE ADENYLYLTRANSFERASE"/>
    <property type="match status" value="1"/>
</dbReference>
<keyword evidence="4" id="KW-0067">ATP-binding</keyword>
<evidence type="ECO:0000256" key="4">
    <source>
        <dbReference type="HAMAP-Rule" id="MF_00243"/>
    </source>
</evidence>
<proteinExistence type="inferred from homology"/>
<dbReference type="RefSeq" id="WP_188597038.1">
    <property type="nucleotide sequence ID" value="NZ_BMNL01000004.1"/>
</dbReference>
<evidence type="ECO:0000313" key="7">
    <source>
        <dbReference type="Proteomes" id="UP000610960"/>
    </source>
</evidence>